<keyword evidence="2" id="KW-1133">Transmembrane helix</keyword>
<proteinExistence type="predicted"/>
<accession>A0A8J2L5Z9</accession>
<dbReference type="InterPro" id="IPR003306">
    <property type="entry name" value="WIF"/>
</dbReference>
<keyword evidence="2" id="KW-0812">Transmembrane</keyword>
<feature type="region of interest" description="Disordered" evidence="1">
    <location>
        <begin position="383"/>
        <end position="429"/>
    </location>
</feature>
<organism evidence="4 5">
    <name type="scientific">Allacma fusca</name>
    <dbReference type="NCBI Taxonomy" id="39272"/>
    <lineage>
        <taxon>Eukaryota</taxon>
        <taxon>Metazoa</taxon>
        <taxon>Ecdysozoa</taxon>
        <taxon>Arthropoda</taxon>
        <taxon>Hexapoda</taxon>
        <taxon>Collembola</taxon>
        <taxon>Symphypleona</taxon>
        <taxon>Sminthuridae</taxon>
        <taxon>Allacma</taxon>
    </lineage>
</organism>
<keyword evidence="5" id="KW-1185">Reference proteome</keyword>
<feature type="compositionally biased region" description="Polar residues" evidence="1">
    <location>
        <begin position="273"/>
        <end position="282"/>
    </location>
</feature>
<feature type="transmembrane region" description="Helical" evidence="2">
    <location>
        <begin position="135"/>
        <end position="159"/>
    </location>
</feature>
<dbReference type="EMBL" id="CAJVCH010361194">
    <property type="protein sequence ID" value="CAG7816109.1"/>
    <property type="molecule type" value="Genomic_DNA"/>
</dbReference>
<evidence type="ECO:0000313" key="4">
    <source>
        <dbReference type="EMBL" id="CAG7816109.1"/>
    </source>
</evidence>
<reference evidence="4" key="1">
    <citation type="submission" date="2021-06" db="EMBL/GenBank/DDBJ databases">
        <authorList>
            <person name="Hodson N. C."/>
            <person name="Mongue J. A."/>
            <person name="Jaron S. K."/>
        </authorList>
    </citation>
    <scope>NUCLEOTIDE SEQUENCE</scope>
</reference>
<dbReference type="OrthoDB" id="535945at2759"/>
<comment type="caution">
    <text evidence="4">The sequence shown here is derived from an EMBL/GenBank/DDBJ whole genome shotgun (WGS) entry which is preliminary data.</text>
</comment>
<evidence type="ECO:0000313" key="5">
    <source>
        <dbReference type="Proteomes" id="UP000708208"/>
    </source>
</evidence>
<dbReference type="PROSITE" id="PS50814">
    <property type="entry name" value="WIF"/>
    <property type="match status" value="1"/>
</dbReference>
<feature type="region of interest" description="Disordered" evidence="1">
    <location>
        <begin position="256"/>
        <end position="303"/>
    </location>
</feature>
<dbReference type="Pfam" id="PF02019">
    <property type="entry name" value="WIF"/>
    <property type="match status" value="1"/>
</dbReference>
<feature type="compositionally biased region" description="Low complexity" evidence="1">
    <location>
        <begin position="386"/>
        <end position="395"/>
    </location>
</feature>
<dbReference type="Proteomes" id="UP000708208">
    <property type="component" value="Unassembled WGS sequence"/>
</dbReference>
<feature type="domain" description="WIF" evidence="3">
    <location>
        <begin position="1"/>
        <end position="83"/>
    </location>
</feature>
<sequence length="456" mass="48966">MEIDYTNFFAMLPPFSNITKSGRLPQKLESFRINLPCSGRINAEVAVIIRFKFHLKHFKGSSGNHTSSRGNATTISLMRNKICLLQEFIPTLEEPVVIGTKPPTPPSTFLEGGGSSPAVVSNSTLLLFQDPTPSLLLAGLLGGCAVTASIVFLIFFICLRRKLVPSPRSSPLSSAYSGGGIINSDPNSSSNNSSPACLLRQSAVVGGDSKWTKESCCDSSTFKDKYSNPTSTIGSRNSYVTIASFWNDIFGTHGNSHHSSPSLSVQQPPQHQRVSSNLGPSHSHSHNPRQHANPSPQLYTHSQSQLGNNYHLNSAFNSSQATAQSGVNNSIGIKGSDVSPYAYAHIVPKIAPPPPPLIEWYSESTCNNGGHIFTNNLYTFQPNPVSHPHSSSHGAPGPPAPKFSTSLHGDNSTTITNDGNASTTTRSTGSGSLIQIDGFQCRKNLIKDSHIVERFL</sequence>
<name>A0A8J2L5Z9_9HEXA</name>
<evidence type="ECO:0000259" key="3">
    <source>
        <dbReference type="PROSITE" id="PS50814"/>
    </source>
</evidence>
<evidence type="ECO:0000256" key="2">
    <source>
        <dbReference type="SAM" id="Phobius"/>
    </source>
</evidence>
<protein>
    <recommendedName>
        <fullName evidence="3">WIF domain-containing protein</fullName>
    </recommendedName>
</protein>
<feature type="compositionally biased region" description="Polar residues" evidence="1">
    <location>
        <begin position="403"/>
        <end position="421"/>
    </location>
</feature>
<keyword evidence="2" id="KW-0472">Membrane</keyword>
<dbReference type="AlphaFoldDB" id="A0A8J2L5Z9"/>
<gene>
    <name evidence="4" type="ORF">AFUS01_LOCUS26743</name>
</gene>
<evidence type="ECO:0000256" key="1">
    <source>
        <dbReference type="SAM" id="MobiDB-lite"/>
    </source>
</evidence>
<feature type="compositionally biased region" description="Polar residues" evidence="1">
    <location>
        <begin position="290"/>
        <end position="303"/>
    </location>
</feature>
<feature type="compositionally biased region" description="Low complexity" evidence="1">
    <location>
        <begin position="257"/>
        <end position="272"/>
    </location>
</feature>